<accession>F4QPP7</accession>
<dbReference type="HOGENOM" id="CLU_038371_0_0_5"/>
<dbReference type="GO" id="GO:0009244">
    <property type="term" value="P:lipopolysaccharide core region biosynthetic process"/>
    <property type="evidence" value="ECO:0007669"/>
    <property type="project" value="TreeGrafter"/>
</dbReference>
<dbReference type="EMBL" id="GL883079">
    <property type="protein sequence ID" value="EGF90184.1"/>
    <property type="molecule type" value="Genomic_DNA"/>
</dbReference>
<dbReference type="Proteomes" id="UP000006512">
    <property type="component" value="Unassembled WGS sequence"/>
</dbReference>
<dbReference type="CDD" id="cd03789">
    <property type="entry name" value="GT9_LPS_heptosyltransferase"/>
    <property type="match status" value="1"/>
</dbReference>
<dbReference type="PANTHER" id="PTHR30160:SF1">
    <property type="entry name" value="LIPOPOLYSACCHARIDE 1,2-N-ACETYLGLUCOSAMINETRANSFERASE-RELATED"/>
    <property type="match status" value="1"/>
</dbReference>
<dbReference type="AlphaFoldDB" id="F4QPP7"/>
<reference evidence="5" key="1">
    <citation type="submission" date="2011-03" db="EMBL/GenBank/DDBJ databases">
        <title>Draft genome sequence of Brevundimonas diminuta.</title>
        <authorList>
            <person name="Brown P.J.B."/>
            <person name="Buechlein A."/>
            <person name="Hemmerich C."/>
            <person name="Brun Y.V."/>
        </authorList>
    </citation>
    <scope>NUCLEOTIDE SEQUENCE [LARGE SCALE GENOMIC DNA]</scope>
    <source>
        <strain evidence="5">C19</strain>
    </source>
</reference>
<dbReference type="OrthoDB" id="9797795at2"/>
<dbReference type="RefSeq" id="WP_006273983.1">
    <property type="nucleotide sequence ID" value="NZ_GL883079.1"/>
</dbReference>
<dbReference type="STRING" id="715226.ABI_31990"/>
<proteinExistence type="predicted"/>
<dbReference type="GO" id="GO:0005829">
    <property type="term" value="C:cytosol"/>
    <property type="evidence" value="ECO:0007669"/>
    <property type="project" value="TreeGrafter"/>
</dbReference>
<organism evidence="4 5">
    <name type="scientific">Asticcacaulis biprosthecium C19</name>
    <dbReference type="NCBI Taxonomy" id="715226"/>
    <lineage>
        <taxon>Bacteria</taxon>
        <taxon>Pseudomonadati</taxon>
        <taxon>Pseudomonadota</taxon>
        <taxon>Alphaproteobacteria</taxon>
        <taxon>Caulobacterales</taxon>
        <taxon>Caulobacteraceae</taxon>
        <taxon>Asticcacaulis</taxon>
    </lineage>
</organism>
<dbReference type="Pfam" id="PF01075">
    <property type="entry name" value="Glyco_transf_9"/>
    <property type="match status" value="1"/>
</dbReference>
<keyword evidence="5" id="KW-1185">Reference proteome</keyword>
<evidence type="ECO:0000256" key="2">
    <source>
        <dbReference type="ARBA" id="ARBA00022679"/>
    </source>
</evidence>
<dbReference type="InterPro" id="IPR002201">
    <property type="entry name" value="Glyco_trans_9"/>
</dbReference>
<name>F4QPP7_9CAUL</name>
<dbReference type="GO" id="GO:0008713">
    <property type="term" value="F:ADP-heptose-lipopolysaccharide heptosyltransferase activity"/>
    <property type="evidence" value="ECO:0007669"/>
    <property type="project" value="TreeGrafter"/>
</dbReference>
<evidence type="ECO:0000313" key="4">
    <source>
        <dbReference type="EMBL" id="EGF90184.1"/>
    </source>
</evidence>
<evidence type="ECO:0000256" key="3">
    <source>
        <dbReference type="SAM" id="MobiDB-lite"/>
    </source>
</evidence>
<dbReference type="eggNOG" id="COG0859">
    <property type="taxonomic scope" value="Bacteria"/>
</dbReference>
<dbReference type="SUPFAM" id="SSF53756">
    <property type="entry name" value="UDP-Glycosyltransferase/glycogen phosphorylase"/>
    <property type="match status" value="1"/>
</dbReference>
<evidence type="ECO:0000256" key="1">
    <source>
        <dbReference type="ARBA" id="ARBA00022676"/>
    </source>
</evidence>
<keyword evidence="1" id="KW-0328">Glycosyltransferase</keyword>
<evidence type="ECO:0000313" key="5">
    <source>
        <dbReference type="Proteomes" id="UP000006512"/>
    </source>
</evidence>
<dbReference type="PANTHER" id="PTHR30160">
    <property type="entry name" value="TETRAACYLDISACCHARIDE 4'-KINASE-RELATED"/>
    <property type="match status" value="1"/>
</dbReference>
<feature type="compositionally biased region" description="Basic and acidic residues" evidence="3">
    <location>
        <begin position="403"/>
        <end position="413"/>
    </location>
</feature>
<keyword evidence="2 4" id="KW-0808">Transferase</keyword>
<dbReference type="InterPro" id="IPR051199">
    <property type="entry name" value="LPS_LOS_Heptosyltrfase"/>
</dbReference>
<dbReference type="Gene3D" id="3.40.50.2000">
    <property type="entry name" value="Glycogen Phosphorylase B"/>
    <property type="match status" value="2"/>
</dbReference>
<protein>
    <submittedName>
        <fullName evidence="4">Glycosyltransferase family 9 heptosyltransferase family protein</fullName>
    </submittedName>
</protein>
<feature type="region of interest" description="Disordered" evidence="3">
    <location>
        <begin position="380"/>
        <end position="413"/>
    </location>
</feature>
<gene>
    <name evidence="4" type="ORF">ABI_31990</name>
</gene>
<sequence>MKSSFPILLLALCEPARAIALGGVIPRLKQEIPHARITLVTTRHSVELFQDERGIDETVAVDGAIFNLKALGALAELSRRQWGLLVDIGPSMVSRMIRSKTRLVVNPNDPAGPLRQMCQALALEHIDVVPRLAVSQERAEKAQALLDAGRMSPPFVAMAPGASWLGRRWPTERFAVLATRLMREDGPFANHNLLIVGAEADRDTAVALSMATPRAQIMEMTGKLDLLTACAVLKKAEAFIGNDEIWLRLAAAAGIPTFGLYGPSDEADAPPGPNMHAIRGPRSLAAIRATDPKLKLSVCHMLDLSIDTVLDAIDVVTPRPEADSAEDDATDVVPEPAASVGIVAWETEIDIAADDVVLSDDGPTPEPLLEQVLSDVVVPADAAQSEPVTEDLPKPSKTPKAKAVREPAHAEKL</sequence>